<evidence type="ECO:0000259" key="1">
    <source>
        <dbReference type="Pfam" id="PF09359"/>
    </source>
</evidence>
<dbReference type="InterPro" id="IPR042267">
    <property type="entry name" value="VTC_sf"/>
</dbReference>
<reference evidence="2 3" key="1">
    <citation type="submission" date="2020-07" db="EMBL/GenBank/DDBJ databases">
        <authorList>
            <person name="Feng X."/>
        </authorList>
    </citation>
    <scope>NUCLEOTIDE SEQUENCE [LARGE SCALE GENOMIC DNA]</scope>
    <source>
        <strain evidence="2 3">JCM23202</strain>
    </source>
</reference>
<keyword evidence="3" id="KW-1185">Reference proteome</keyword>
<name>A0A7X1B5S6_9BACT</name>
<dbReference type="InterPro" id="IPR018966">
    <property type="entry name" value="VTC_domain"/>
</dbReference>
<dbReference type="CDD" id="cd07750">
    <property type="entry name" value="PolyPPase_VTC_like"/>
    <property type="match status" value="1"/>
</dbReference>
<organism evidence="2 3">
    <name type="scientific">Pelagicoccus albus</name>
    <dbReference type="NCBI Taxonomy" id="415222"/>
    <lineage>
        <taxon>Bacteria</taxon>
        <taxon>Pseudomonadati</taxon>
        <taxon>Verrucomicrobiota</taxon>
        <taxon>Opitutia</taxon>
        <taxon>Puniceicoccales</taxon>
        <taxon>Pelagicoccaceae</taxon>
        <taxon>Pelagicoccus</taxon>
    </lineage>
</organism>
<protein>
    <submittedName>
        <fullName evidence="2">Polyphosphate polymerase domain-containing protein</fullName>
    </submittedName>
</protein>
<gene>
    <name evidence="2" type="ORF">H5P27_08905</name>
</gene>
<accession>A0A7X1B5S6</accession>
<dbReference type="GO" id="GO:0006799">
    <property type="term" value="P:polyphosphate biosynthetic process"/>
    <property type="evidence" value="ECO:0007669"/>
    <property type="project" value="UniProtKB-ARBA"/>
</dbReference>
<dbReference type="AlphaFoldDB" id="A0A7X1B5S6"/>
<evidence type="ECO:0000313" key="2">
    <source>
        <dbReference type="EMBL" id="MBC2606164.1"/>
    </source>
</evidence>
<dbReference type="Proteomes" id="UP000526501">
    <property type="component" value="Unassembled WGS sequence"/>
</dbReference>
<sequence>MMIGLGQGSVAGPDGKPLVIVPRVRHEFKYIVPASMADDIRAYVQMFCEKDPNAVGHPPSYTVSTLQLDSPSLSLHFAKERKLVNRFKLRVRTYGTDLNGTVFFEVKRKETDYVCKTRSRVSMSEYRDELYTDPNCIPHFATEEETRNHIEFLRLSRSIGARPVLHIRYDRESWIGTEDRSVRVTMDRNLRYRKAEGYRFFGAEPTGWRVMDTEVGLRRPFAGMILEVKSALGVPVWIPTMIRHFGLVRSGFCKYSTAMRLESLFGGGSYSATSERCHF</sequence>
<comment type="caution">
    <text evidence="2">The sequence shown here is derived from an EMBL/GenBank/DDBJ whole genome shotgun (WGS) entry which is preliminary data.</text>
</comment>
<dbReference type="Pfam" id="PF09359">
    <property type="entry name" value="VTC"/>
    <property type="match status" value="1"/>
</dbReference>
<dbReference type="EMBL" id="JACHVC010000008">
    <property type="protein sequence ID" value="MBC2606164.1"/>
    <property type="molecule type" value="Genomic_DNA"/>
</dbReference>
<feature type="domain" description="VTC" evidence="1">
    <location>
        <begin position="25"/>
        <end position="260"/>
    </location>
</feature>
<evidence type="ECO:0000313" key="3">
    <source>
        <dbReference type="Proteomes" id="UP000526501"/>
    </source>
</evidence>
<dbReference type="Gene3D" id="3.20.100.30">
    <property type="entry name" value="VTC, catalytic tunnel domain"/>
    <property type="match status" value="1"/>
</dbReference>
<proteinExistence type="predicted"/>